<evidence type="ECO:0000313" key="2">
    <source>
        <dbReference type="Proteomes" id="UP000269221"/>
    </source>
</evidence>
<protein>
    <submittedName>
        <fullName evidence="1">Uncharacterized protein</fullName>
    </submittedName>
</protein>
<dbReference type="EMBL" id="QRBI01000104">
    <property type="protein sequence ID" value="RMC15953.1"/>
    <property type="molecule type" value="Genomic_DNA"/>
</dbReference>
<accession>A0A3M0KS21</accession>
<comment type="caution">
    <text evidence="1">The sequence shown here is derived from an EMBL/GenBank/DDBJ whole genome shotgun (WGS) entry which is preliminary data.</text>
</comment>
<organism evidence="1 2">
    <name type="scientific">Hirundo rustica rustica</name>
    <dbReference type="NCBI Taxonomy" id="333673"/>
    <lineage>
        <taxon>Eukaryota</taxon>
        <taxon>Metazoa</taxon>
        <taxon>Chordata</taxon>
        <taxon>Craniata</taxon>
        <taxon>Vertebrata</taxon>
        <taxon>Euteleostomi</taxon>
        <taxon>Archelosauria</taxon>
        <taxon>Archosauria</taxon>
        <taxon>Dinosauria</taxon>
        <taxon>Saurischia</taxon>
        <taxon>Theropoda</taxon>
        <taxon>Coelurosauria</taxon>
        <taxon>Aves</taxon>
        <taxon>Neognathae</taxon>
        <taxon>Neoaves</taxon>
        <taxon>Telluraves</taxon>
        <taxon>Australaves</taxon>
        <taxon>Passeriformes</taxon>
        <taxon>Sylvioidea</taxon>
        <taxon>Hirundinidae</taxon>
        <taxon>Hirundo</taxon>
    </lineage>
</organism>
<dbReference type="OrthoDB" id="443915at2759"/>
<evidence type="ECO:0000313" key="1">
    <source>
        <dbReference type="EMBL" id="RMC15953.1"/>
    </source>
</evidence>
<dbReference type="AlphaFoldDB" id="A0A3M0KS21"/>
<proteinExistence type="predicted"/>
<reference evidence="1 2" key="1">
    <citation type="submission" date="2018-07" db="EMBL/GenBank/DDBJ databases">
        <title>A high quality draft genome assembly of the barn swallow (H. rustica rustica).</title>
        <authorList>
            <person name="Formenti G."/>
            <person name="Chiara M."/>
            <person name="Poveda L."/>
            <person name="Francoijs K.-J."/>
            <person name="Bonisoli-Alquati A."/>
            <person name="Canova L."/>
            <person name="Gianfranceschi L."/>
            <person name="Horner D.S."/>
            <person name="Saino N."/>
        </authorList>
    </citation>
    <scope>NUCLEOTIDE SEQUENCE [LARGE SCALE GENOMIC DNA]</scope>
    <source>
        <strain evidence="1">Chelidonia</strain>
        <tissue evidence="1">Blood</tissue>
    </source>
</reference>
<keyword evidence="2" id="KW-1185">Reference proteome</keyword>
<name>A0A3M0KS21_HIRRU</name>
<gene>
    <name evidence="1" type="ORF">DUI87_08160</name>
</gene>
<sequence length="82" mass="10047">MVKGLEEHWSDHTWVSWVQVWAPKRDMDISERVQQMTKKMMKGLEHLSYKKKMRELELVSLEKKMLGLDFTKEYKYLKEKNE</sequence>
<dbReference type="Proteomes" id="UP000269221">
    <property type="component" value="Unassembled WGS sequence"/>
</dbReference>